<organism evidence="2 3">
    <name type="scientific">Nonomuraea wenchangensis</name>
    <dbReference type="NCBI Taxonomy" id="568860"/>
    <lineage>
        <taxon>Bacteria</taxon>
        <taxon>Bacillati</taxon>
        <taxon>Actinomycetota</taxon>
        <taxon>Actinomycetes</taxon>
        <taxon>Streptosporangiales</taxon>
        <taxon>Streptosporangiaceae</taxon>
        <taxon>Nonomuraea</taxon>
    </lineage>
</organism>
<feature type="compositionally biased region" description="Basic and acidic residues" evidence="1">
    <location>
        <begin position="19"/>
        <end position="31"/>
    </location>
</feature>
<dbReference type="EMBL" id="FOHX01000027">
    <property type="protein sequence ID" value="SEU46491.1"/>
    <property type="molecule type" value="Genomic_DNA"/>
</dbReference>
<name>A0A1I0LTI9_9ACTN</name>
<reference evidence="2 3" key="1">
    <citation type="submission" date="2016-10" db="EMBL/GenBank/DDBJ databases">
        <authorList>
            <person name="de Groot N.N."/>
        </authorList>
    </citation>
    <scope>NUCLEOTIDE SEQUENCE [LARGE SCALE GENOMIC DNA]</scope>
    <source>
        <strain evidence="2 3">CGMCC 4.5598</strain>
    </source>
</reference>
<evidence type="ECO:0000313" key="2">
    <source>
        <dbReference type="EMBL" id="SEU46491.1"/>
    </source>
</evidence>
<dbReference type="AlphaFoldDB" id="A0A1I0LTI9"/>
<feature type="region of interest" description="Disordered" evidence="1">
    <location>
        <begin position="1"/>
        <end position="56"/>
    </location>
</feature>
<sequence length="69" mass="7509">MDSHHSPGSTHFTPITTDEQEKTTAEVREMARACPGWTHEQIAEDVSRSRGQGRTVTAEEVEAILSAGS</sequence>
<dbReference type="RefSeq" id="WP_091094021.1">
    <property type="nucleotide sequence ID" value="NZ_FOHX01000027.1"/>
</dbReference>
<feature type="compositionally biased region" description="Polar residues" evidence="1">
    <location>
        <begin position="1"/>
        <end position="17"/>
    </location>
</feature>
<dbReference type="Proteomes" id="UP000199361">
    <property type="component" value="Unassembled WGS sequence"/>
</dbReference>
<proteinExistence type="predicted"/>
<keyword evidence="3" id="KW-1185">Reference proteome</keyword>
<protein>
    <submittedName>
        <fullName evidence="2">Uncharacterized protein</fullName>
    </submittedName>
</protein>
<evidence type="ECO:0000256" key="1">
    <source>
        <dbReference type="SAM" id="MobiDB-lite"/>
    </source>
</evidence>
<evidence type="ECO:0000313" key="3">
    <source>
        <dbReference type="Proteomes" id="UP000199361"/>
    </source>
</evidence>
<gene>
    <name evidence="2" type="ORF">SAMN05421811_12749</name>
</gene>
<accession>A0A1I0LTI9</accession>